<keyword evidence="3" id="KW-1185">Reference proteome</keyword>
<dbReference type="GO" id="GO:0004114">
    <property type="term" value="F:3',5'-cyclic-nucleotide phosphodiesterase activity"/>
    <property type="evidence" value="ECO:0007669"/>
    <property type="project" value="InterPro"/>
</dbReference>
<comment type="caution">
    <text evidence="2">The sequence shown here is derived from an EMBL/GenBank/DDBJ whole genome shotgun (WGS) entry which is preliminary data.</text>
</comment>
<organism evidence="2 3">
    <name type="scientific">Kipferlia bialata</name>
    <dbReference type="NCBI Taxonomy" id="797122"/>
    <lineage>
        <taxon>Eukaryota</taxon>
        <taxon>Metamonada</taxon>
        <taxon>Carpediemonas-like organisms</taxon>
        <taxon>Kipferlia</taxon>
    </lineage>
</organism>
<dbReference type="GO" id="GO:0007165">
    <property type="term" value="P:signal transduction"/>
    <property type="evidence" value="ECO:0007669"/>
    <property type="project" value="InterPro"/>
</dbReference>
<dbReference type="Proteomes" id="UP000265618">
    <property type="component" value="Unassembled WGS sequence"/>
</dbReference>
<dbReference type="InterPro" id="IPR036971">
    <property type="entry name" value="PDEase_catalytic_dom_sf"/>
</dbReference>
<evidence type="ECO:0000313" key="3">
    <source>
        <dbReference type="Proteomes" id="UP000265618"/>
    </source>
</evidence>
<dbReference type="AlphaFoldDB" id="A0A9K3D042"/>
<proteinExistence type="predicted"/>
<name>A0A9K3D042_9EUKA</name>
<feature type="region of interest" description="Disordered" evidence="1">
    <location>
        <begin position="191"/>
        <end position="214"/>
    </location>
</feature>
<evidence type="ECO:0000256" key="1">
    <source>
        <dbReference type="SAM" id="MobiDB-lite"/>
    </source>
</evidence>
<sequence>MSKEPFYADLHPRLTYLISSVKKQELYREQCDKLPDISLHGNRLAASQFTGVMVPSPETFDDMELLPRGPAYTPEPLIPTPQSPGPSRLRVTQTAGGAYSSSSESSEESTEAINFINGEFESNSEFDMHQYTNFAKSGIIIETQTQKSFGNHLDAHSGMMDRRTGPGQGHLAVGSPLARCTSMGLREGEITPLPLGSDEISESTSTSTSSDVEVISESESVMVEDQTDVFADGRQMLALMAPGSAVTNPSQLRSICRNFQGFQTTDEISLLGSWMMNPVSFDARVALDYARIIWGNDITLPLAETTDPTAVFWGRIHHGDIEWLEQVVKDWLDNDKRYFCEMRFFMNGPRGLPQISQTECAPTQAPLLVYMSGCGSTTRRDSAGQPLLVTGFNEFQRVYNPVEGGSGRYIDRAHKPRPMFDSHLGIHGQLHIRPNPNVSSLVNGISAAFRQVLRNHRLVRQLMRMVSDADMHEYLCQSIASPSFNAFEFDSKCGGFGFGYMMAFVHLKHNYTDSTRVGVLELMEFLFTVYTNIESHGAPFTNSIHTLDSLQTAVYLSATCTDGLMPPVLRLMLLLAVVSRNLDRPGLAEDYIVGTSHTLTTLHGYYKPYEKQARALSLVYLRQSGVLQVLPNGSDAFIGDVILATHPSDLTSLGFMAQRSVGHRAPDAEEQSFIPTALVSPDSPFGKMQRLVCHTIASACLMCNAAREWKVEML</sequence>
<feature type="compositionally biased region" description="Low complexity" evidence="1">
    <location>
        <begin position="202"/>
        <end position="214"/>
    </location>
</feature>
<protein>
    <submittedName>
        <fullName evidence="2">Uncharacterized protein</fullName>
    </submittedName>
</protein>
<gene>
    <name evidence="2" type="ORF">KIPB_007432</name>
</gene>
<dbReference type="Gene3D" id="1.10.1300.10">
    <property type="entry name" value="3'5'-cyclic nucleotide phosphodiesterase, catalytic domain"/>
    <property type="match status" value="1"/>
</dbReference>
<evidence type="ECO:0000313" key="2">
    <source>
        <dbReference type="EMBL" id="GIQ85717.1"/>
    </source>
</evidence>
<accession>A0A9K3D042</accession>
<feature type="region of interest" description="Disordered" evidence="1">
    <location>
        <begin position="77"/>
        <end position="109"/>
    </location>
</feature>
<dbReference type="SUPFAM" id="SSF109604">
    <property type="entry name" value="HD-domain/PDEase-like"/>
    <property type="match status" value="1"/>
</dbReference>
<dbReference type="EMBL" id="BDIP01002095">
    <property type="protein sequence ID" value="GIQ85717.1"/>
    <property type="molecule type" value="Genomic_DNA"/>
</dbReference>
<reference evidence="2 3" key="1">
    <citation type="journal article" date="2018" name="PLoS ONE">
        <title>The draft genome of Kipferlia bialata reveals reductive genome evolution in fornicate parasites.</title>
        <authorList>
            <person name="Tanifuji G."/>
            <person name="Takabayashi S."/>
            <person name="Kume K."/>
            <person name="Takagi M."/>
            <person name="Nakayama T."/>
            <person name="Kamikawa R."/>
            <person name="Inagaki Y."/>
            <person name="Hashimoto T."/>
        </authorList>
    </citation>
    <scope>NUCLEOTIDE SEQUENCE [LARGE SCALE GENOMIC DNA]</scope>
    <source>
        <strain evidence="2">NY0173</strain>
    </source>
</reference>